<accession>A0A8D8CRM0</accession>
<protein>
    <submittedName>
        <fullName evidence="1">(northern house mosquito) hypothetical protein</fullName>
    </submittedName>
</protein>
<proteinExistence type="predicted"/>
<evidence type="ECO:0000313" key="1">
    <source>
        <dbReference type="EMBL" id="CAG6498512.1"/>
    </source>
</evidence>
<reference evidence="1" key="1">
    <citation type="submission" date="2021-05" db="EMBL/GenBank/DDBJ databases">
        <authorList>
            <person name="Alioto T."/>
            <person name="Alioto T."/>
            <person name="Gomez Garrido J."/>
        </authorList>
    </citation>
    <scope>NUCLEOTIDE SEQUENCE</scope>
</reference>
<organism evidence="1">
    <name type="scientific">Culex pipiens</name>
    <name type="common">House mosquito</name>
    <dbReference type="NCBI Taxonomy" id="7175"/>
    <lineage>
        <taxon>Eukaryota</taxon>
        <taxon>Metazoa</taxon>
        <taxon>Ecdysozoa</taxon>
        <taxon>Arthropoda</taxon>
        <taxon>Hexapoda</taxon>
        <taxon>Insecta</taxon>
        <taxon>Pterygota</taxon>
        <taxon>Neoptera</taxon>
        <taxon>Endopterygota</taxon>
        <taxon>Diptera</taxon>
        <taxon>Nematocera</taxon>
        <taxon>Culicoidea</taxon>
        <taxon>Culicidae</taxon>
        <taxon>Culicinae</taxon>
        <taxon>Culicini</taxon>
        <taxon>Culex</taxon>
        <taxon>Culex</taxon>
    </lineage>
</organism>
<dbReference type="EMBL" id="HBUE01135921">
    <property type="protein sequence ID" value="CAG6498512.1"/>
    <property type="molecule type" value="Transcribed_RNA"/>
</dbReference>
<name>A0A8D8CRM0_CULPI</name>
<sequence length="157" mass="17490">MACAANVKRFALLRNPTGRSLEQCRAAIDGEKLARRAQHFVRFPLVGLATPGHEASLSVRVDHSDGHRTHTLGPAHVQRVSVLVTGDDRPRWNRSLRGLDPRHPVQFVPAPEELPFVVVVGPFRPVPVLIVVQRGVLDHFLTGKHGKKRRVLLFFGE</sequence>
<dbReference type="AlphaFoldDB" id="A0A8D8CRM0"/>